<gene>
    <name evidence="4" type="ORF">HUW48_08765</name>
</gene>
<dbReference type="InterPro" id="IPR007492">
    <property type="entry name" value="LytTR_DNA-bd_dom"/>
</dbReference>
<evidence type="ECO:0000259" key="3">
    <source>
        <dbReference type="PROSITE" id="PS50930"/>
    </source>
</evidence>
<dbReference type="GO" id="GO:0000156">
    <property type="term" value="F:phosphorelay response regulator activity"/>
    <property type="evidence" value="ECO:0007669"/>
    <property type="project" value="InterPro"/>
</dbReference>
<name>A0A7L7L703_9BACT</name>
<evidence type="ECO:0000313" key="4">
    <source>
        <dbReference type="EMBL" id="QMU28129.1"/>
    </source>
</evidence>
<dbReference type="PROSITE" id="PS50110">
    <property type="entry name" value="RESPONSE_REGULATORY"/>
    <property type="match status" value="1"/>
</dbReference>
<dbReference type="SUPFAM" id="SSF52172">
    <property type="entry name" value="CheY-like"/>
    <property type="match status" value="1"/>
</dbReference>
<dbReference type="Gene3D" id="2.40.50.1020">
    <property type="entry name" value="LytTr DNA-binding domain"/>
    <property type="match status" value="1"/>
</dbReference>
<dbReference type="InterPro" id="IPR046947">
    <property type="entry name" value="LytR-like"/>
</dbReference>
<dbReference type="FunFam" id="3.40.50.2300:FF:000361">
    <property type="entry name" value="Two-component system response regulator"/>
    <property type="match status" value="1"/>
</dbReference>
<dbReference type="InterPro" id="IPR011006">
    <property type="entry name" value="CheY-like_superfamily"/>
</dbReference>
<sequence length="255" mass="29982">MQVLIIEDEPLGVERLEIQLKEIDPFIQIIGITESIQSSVTWLEQHAPPDLIFMDIELADGQSFEIFRKVIVTSPVIFTTSYDEYALQAFKVNSIDYLLKPIKKEELRHSIQKFRQLKQLYGQGPSLDIEKLVIGLKQQQPKEYRSRFLVKQGQRYVSVEVAEIAYFYVEERLTFFKTWNKIRYVVDYSLDELEKMLSQEDFNRINKSFIVHIKAIAHIHSYFHGKLKLELSPSLDKEVLVSRESATSFKRWMGK</sequence>
<dbReference type="PANTHER" id="PTHR37299:SF1">
    <property type="entry name" value="STAGE 0 SPORULATION PROTEIN A HOMOLOG"/>
    <property type="match status" value="1"/>
</dbReference>
<feature type="modified residue" description="4-aspartylphosphate" evidence="1">
    <location>
        <position position="55"/>
    </location>
</feature>
<feature type="domain" description="HTH LytTR-type" evidence="3">
    <location>
        <begin position="148"/>
        <end position="255"/>
    </location>
</feature>
<dbReference type="Proteomes" id="UP000514509">
    <property type="component" value="Chromosome"/>
</dbReference>
<dbReference type="AlphaFoldDB" id="A0A7L7L703"/>
<accession>A0A7L7L703</accession>
<reference evidence="4 5" key="1">
    <citation type="submission" date="2020-08" db="EMBL/GenBank/DDBJ databases">
        <title>Adhaeribacter dokdonensis sp. nov., isolated from the rhizosphere of Elymus tsukushiensis, a plant native to the Dokdo Islands, Republic of Korea.</title>
        <authorList>
            <person name="Ghim S.Y."/>
        </authorList>
    </citation>
    <scope>NUCLEOTIDE SEQUENCE [LARGE SCALE GENOMIC DNA]</scope>
    <source>
        <strain evidence="4 5">KUDC8001</strain>
    </source>
</reference>
<dbReference type="EMBL" id="CP055153">
    <property type="protein sequence ID" value="QMU28129.1"/>
    <property type="molecule type" value="Genomic_DNA"/>
</dbReference>
<protein>
    <submittedName>
        <fullName evidence="4">Response regulator transcription factor</fullName>
    </submittedName>
</protein>
<dbReference type="RefSeq" id="WP_182415317.1">
    <property type="nucleotide sequence ID" value="NZ_CP055153.1"/>
</dbReference>
<evidence type="ECO:0000313" key="5">
    <source>
        <dbReference type="Proteomes" id="UP000514509"/>
    </source>
</evidence>
<keyword evidence="1" id="KW-0597">Phosphoprotein</keyword>
<dbReference type="SMART" id="SM00850">
    <property type="entry name" value="LytTR"/>
    <property type="match status" value="1"/>
</dbReference>
<keyword evidence="5" id="KW-1185">Reference proteome</keyword>
<dbReference type="Pfam" id="PF04397">
    <property type="entry name" value="LytTR"/>
    <property type="match status" value="1"/>
</dbReference>
<dbReference type="Pfam" id="PF00072">
    <property type="entry name" value="Response_reg"/>
    <property type="match status" value="1"/>
</dbReference>
<dbReference type="SMART" id="SM00448">
    <property type="entry name" value="REC"/>
    <property type="match status" value="1"/>
</dbReference>
<evidence type="ECO:0000259" key="2">
    <source>
        <dbReference type="PROSITE" id="PS50110"/>
    </source>
</evidence>
<evidence type="ECO:0000256" key="1">
    <source>
        <dbReference type="PROSITE-ProRule" id="PRU00169"/>
    </source>
</evidence>
<feature type="domain" description="Response regulatory" evidence="2">
    <location>
        <begin position="2"/>
        <end position="115"/>
    </location>
</feature>
<dbReference type="PROSITE" id="PS50930">
    <property type="entry name" value="HTH_LYTTR"/>
    <property type="match status" value="1"/>
</dbReference>
<proteinExistence type="predicted"/>
<dbReference type="InterPro" id="IPR001789">
    <property type="entry name" value="Sig_transdc_resp-reg_receiver"/>
</dbReference>
<dbReference type="KEGG" id="add:HUW48_08765"/>
<dbReference type="GO" id="GO:0003677">
    <property type="term" value="F:DNA binding"/>
    <property type="evidence" value="ECO:0007669"/>
    <property type="project" value="InterPro"/>
</dbReference>
<dbReference type="Gene3D" id="3.40.50.2300">
    <property type="match status" value="1"/>
</dbReference>
<dbReference type="PANTHER" id="PTHR37299">
    <property type="entry name" value="TRANSCRIPTIONAL REGULATOR-RELATED"/>
    <property type="match status" value="1"/>
</dbReference>
<organism evidence="4 5">
    <name type="scientific">Adhaeribacter radiodurans</name>
    <dbReference type="NCBI Taxonomy" id="2745197"/>
    <lineage>
        <taxon>Bacteria</taxon>
        <taxon>Pseudomonadati</taxon>
        <taxon>Bacteroidota</taxon>
        <taxon>Cytophagia</taxon>
        <taxon>Cytophagales</taxon>
        <taxon>Hymenobacteraceae</taxon>
        <taxon>Adhaeribacter</taxon>
    </lineage>
</organism>